<protein>
    <submittedName>
        <fullName evidence="3">Tyrosine/serine protein phosphatase</fullName>
    </submittedName>
</protein>
<dbReference type="EMBL" id="JAULSV010000002">
    <property type="protein sequence ID" value="KAK0652233.1"/>
    <property type="molecule type" value="Genomic_DNA"/>
</dbReference>
<evidence type="ECO:0000313" key="4">
    <source>
        <dbReference type="Proteomes" id="UP001174936"/>
    </source>
</evidence>
<dbReference type="PROSITE" id="PS50056">
    <property type="entry name" value="TYR_PHOSPHATASE_2"/>
    <property type="match status" value="1"/>
</dbReference>
<dbReference type="PROSITE" id="PS00383">
    <property type="entry name" value="TYR_PHOSPHATASE_1"/>
    <property type="match status" value="1"/>
</dbReference>
<dbReference type="InterPro" id="IPR029021">
    <property type="entry name" value="Prot-tyrosine_phosphatase-like"/>
</dbReference>
<sequence length="305" mass="34425">MKSDVSQDTSSMSSSLSNETTFDSILNFRDIGRTINEYSGQRLIRDGLLYRSARPDDATPRDRMMLKDVYGIKTVVDLRTKTEHMNAAKKRQADFYTFGKSNFALAEPLHIPGLRYHEIKLTGRRFELFLLSQLSFWSFIKLLFLFIFGFRMRAIRILGSEVMLPRGLVGLALDTLDKSGPEIAQTLNSFLEPGALPALIHCTQGKDRTGIIVILVLLILGVPQDVIDFDYQLTDEALFADPEKDSRLAEIREIGLTDDWGETSKILVACTIQHLDSCYGGLDVYLDGIGFHSGKREQLKEILSY</sequence>
<gene>
    <name evidence="3" type="ORF">B0T16DRAFT_454615</name>
</gene>
<proteinExistence type="predicted"/>
<comment type="caution">
    <text evidence="3">The sequence shown here is derived from an EMBL/GenBank/DDBJ whole genome shotgun (WGS) entry which is preliminary data.</text>
</comment>
<evidence type="ECO:0000259" key="2">
    <source>
        <dbReference type="PROSITE" id="PS50056"/>
    </source>
</evidence>
<dbReference type="InterPro" id="IPR026893">
    <property type="entry name" value="Tyr/Ser_Pase_IphP-type"/>
</dbReference>
<dbReference type="GO" id="GO:0004721">
    <property type="term" value="F:phosphoprotein phosphatase activity"/>
    <property type="evidence" value="ECO:0007669"/>
    <property type="project" value="InterPro"/>
</dbReference>
<organism evidence="3 4">
    <name type="scientific">Cercophora newfieldiana</name>
    <dbReference type="NCBI Taxonomy" id="92897"/>
    <lineage>
        <taxon>Eukaryota</taxon>
        <taxon>Fungi</taxon>
        <taxon>Dikarya</taxon>
        <taxon>Ascomycota</taxon>
        <taxon>Pezizomycotina</taxon>
        <taxon>Sordariomycetes</taxon>
        <taxon>Sordariomycetidae</taxon>
        <taxon>Sordariales</taxon>
        <taxon>Lasiosphaeriaceae</taxon>
        <taxon>Cercophora</taxon>
    </lineage>
</organism>
<name>A0AA39YGS9_9PEZI</name>
<accession>A0AA39YGS9</accession>
<keyword evidence="1" id="KW-0472">Membrane</keyword>
<evidence type="ECO:0000313" key="3">
    <source>
        <dbReference type="EMBL" id="KAK0652233.1"/>
    </source>
</evidence>
<keyword evidence="4" id="KW-1185">Reference proteome</keyword>
<reference evidence="3" key="1">
    <citation type="submission" date="2023-06" db="EMBL/GenBank/DDBJ databases">
        <title>Genome-scale phylogeny and comparative genomics of the fungal order Sordariales.</title>
        <authorList>
            <consortium name="Lawrence Berkeley National Laboratory"/>
            <person name="Hensen N."/>
            <person name="Bonometti L."/>
            <person name="Westerberg I."/>
            <person name="Brannstrom I.O."/>
            <person name="Guillou S."/>
            <person name="Cros-Aarteil S."/>
            <person name="Calhoun S."/>
            <person name="Haridas S."/>
            <person name="Kuo A."/>
            <person name="Mondo S."/>
            <person name="Pangilinan J."/>
            <person name="Riley R."/>
            <person name="Labutti K."/>
            <person name="Andreopoulos B."/>
            <person name="Lipzen A."/>
            <person name="Chen C."/>
            <person name="Yanf M."/>
            <person name="Daum C."/>
            <person name="Ng V."/>
            <person name="Clum A."/>
            <person name="Steindorff A."/>
            <person name="Ohm R."/>
            <person name="Martin F."/>
            <person name="Silar P."/>
            <person name="Natvig D."/>
            <person name="Lalanne C."/>
            <person name="Gautier V."/>
            <person name="Ament-Velasquez S.L."/>
            <person name="Kruys A."/>
            <person name="Hutchinson M.I."/>
            <person name="Powell A.J."/>
            <person name="Barry K."/>
            <person name="Miller A.N."/>
            <person name="Grigoriev I.V."/>
            <person name="Debuchy R."/>
            <person name="Gladieux P."/>
            <person name="Thoren M.H."/>
            <person name="Johannesson H."/>
        </authorList>
    </citation>
    <scope>NUCLEOTIDE SEQUENCE</scope>
    <source>
        <strain evidence="3">SMH2532-1</strain>
    </source>
</reference>
<feature type="transmembrane region" description="Helical" evidence="1">
    <location>
        <begin position="128"/>
        <end position="150"/>
    </location>
</feature>
<dbReference type="PANTHER" id="PTHR31126:SF10">
    <property type="entry name" value="PROTEIN PHOSPHATASE, PUTATIVE (AFU_ORTHOLOGUE AFUA_6G06650)-RELATED"/>
    <property type="match status" value="1"/>
</dbReference>
<dbReference type="AlphaFoldDB" id="A0AA39YGS9"/>
<dbReference type="Proteomes" id="UP001174936">
    <property type="component" value="Unassembled WGS sequence"/>
</dbReference>
<dbReference type="InterPro" id="IPR000387">
    <property type="entry name" value="Tyr_Pase_dom"/>
</dbReference>
<dbReference type="Pfam" id="PF13350">
    <property type="entry name" value="Y_phosphatase3"/>
    <property type="match status" value="1"/>
</dbReference>
<keyword evidence="1" id="KW-1133">Transmembrane helix</keyword>
<dbReference type="InterPro" id="IPR016130">
    <property type="entry name" value="Tyr_Pase_AS"/>
</dbReference>
<feature type="domain" description="Tyrosine specific protein phosphatases" evidence="2">
    <location>
        <begin position="181"/>
        <end position="228"/>
    </location>
</feature>
<dbReference type="PANTHER" id="PTHR31126">
    <property type="entry name" value="TYROSINE-PROTEIN PHOSPHATASE"/>
    <property type="match status" value="1"/>
</dbReference>
<dbReference type="Gene3D" id="3.90.190.10">
    <property type="entry name" value="Protein tyrosine phosphatase superfamily"/>
    <property type="match status" value="1"/>
</dbReference>
<dbReference type="SUPFAM" id="SSF52799">
    <property type="entry name" value="(Phosphotyrosine protein) phosphatases II"/>
    <property type="match status" value="1"/>
</dbReference>
<evidence type="ECO:0000256" key="1">
    <source>
        <dbReference type="SAM" id="Phobius"/>
    </source>
</evidence>
<keyword evidence="1" id="KW-0812">Transmembrane</keyword>